<reference evidence="2 3" key="1">
    <citation type="submission" date="2018-03" db="EMBL/GenBank/DDBJ databases">
        <title>First report of an OXA-48+CTX-M-M-producing Kluyvera ascorbata clone recovered from patients admitted in a University Hospital in Madrid, Spain.</title>
        <authorList>
            <person name="Hernandez-Garcia M."/>
            <person name="Leon-Sampedro R."/>
            <person name="Perez-Viso B."/>
            <person name="Morosini M.I."/>
            <person name="Lopez-Fresnena N."/>
            <person name="Coque T.M."/>
            <person name="Bonten M."/>
            <person name="Malhotra-Kumar S."/>
            <person name="Ruiz-Garbajosa P."/>
            <person name="Canton R."/>
        </authorList>
    </citation>
    <scope>NUCLEOTIDE SEQUENCE [LARGE SCALE GENOMIC DNA]</scope>
    <source>
        <strain evidence="2 3">KA2</strain>
    </source>
</reference>
<accession>A0A2T2Y5R3</accession>
<keyword evidence="3" id="KW-1185">Reference proteome</keyword>
<keyword evidence="1" id="KW-1133">Transmembrane helix</keyword>
<keyword evidence="1" id="KW-0472">Membrane</keyword>
<name>A0A2T2Y5R3_9ENTR</name>
<feature type="transmembrane region" description="Helical" evidence="1">
    <location>
        <begin position="67"/>
        <end position="91"/>
    </location>
</feature>
<gene>
    <name evidence="2" type="ORF">C8256_05500</name>
</gene>
<evidence type="ECO:0000256" key="1">
    <source>
        <dbReference type="SAM" id="Phobius"/>
    </source>
</evidence>
<protein>
    <recommendedName>
        <fullName evidence="4">DUF3566 domain-containing protein</fullName>
    </recommendedName>
</protein>
<evidence type="ECO:0000313" key="3">
    <source>
        <dbReference type="Proteomes" id="UP000240892"/>
    </source>
</evidence>
<dbReference type="EMBL" id="PYHO01000003">
    <property type="protein sequence ID" value="PSR47778.1"/>
    <property type="molecule type" value="Genomic_DNA"/>
</dbReference>
<sequence>MDEFQNLTLHKISAGSVFKIHLLGLLCSLVPLGVLNGILSAIGITVFTLRWNGEIVHGFSALILSPLLFLLLALVFTGIIGSLTWLGLWIYGQFRKLTLRIVPAGDNREE</sequence>
<dbReference type="Proteomes" id="UP000240892">
    <property type="component" value="Unassembled WGS sequence"/>
</dbReference>
<feature type="transmembrane region" description="Helical" evidence="1">
    <location>
        <begin position="20"/>
        <end position="47"/>
    </location>
</feature>
<evidence type="ECO:0008006" key="4">
    <source>
        <dbReference type="Google" id="ProtNLM"/>
    </source>
</evidence>
<comment type="caution">
    <text evidence="2">The sequence shown here is derived from an EMBL/GenBank/DDBJ whole genome shotgun (WGS) entry which is preliminary data.</text>
</comment>
<keyword evidence="1" id="KW-0812">Transmembrane</keyword>
<proteinExistence type="predicted"/>
<evidence type="ECO:0000313" key="2">
    <source>
        <dbReference type="EMBL" id="PSR47778.1"/>
    </source>
</evidence>
<dbReference type="RefSeq" id="WP_106924986.1">
    <property type="nucleotide sequence ID" value="NZ_CABMMU010000003.1"/>
</dbReference>
<dbReference type="AlphaFoldDB" id="A0A2T2Y5R3"/>
<organism evidence="2 3">
    <name type="scientific">Kluyvera genomosp. 2</name>
    <dbReference type="NCBI Taxonomy" id="2774054"/>
    <lineage>
        <taxon>Bacteria</taxon>
        <taxon>Pseudomonadati</taxon>
        <taxon>Pseudomonadota</taxon>
        <taxon>Gammaproteobacteria</taxon>
        <taxon>Enterobacterales</taxon>
        <taxon>Enterobacteriaceae</taxon>
        <taxon>Kluyvera</taxon>
    </lineage>
</organism>